<reference evidence="1" key="1">
    <citation type="submission" date="2020-01" db="EMBL/GenBank/DDBJ databases">
        <title>Genome Sequencing of Three Apophysomyces-Like Fungal Strains Confirms a Novel Fungal Genus in the Mucoromycota with divergent Burkholderia-like Endosymbiotic Bacteria.</title>
        <authorList>
            <person name="Stajich J.E."/>
            <person name="Macias A.M."/>
            <person name="Carter-House D."/>
            <person name="Lovett B."/>
            <person name="Kasson L.R."/>
            <person name="Berry K."/>
            <person name="Grigoriev I."/>
            <person name="Chang Y."/>
            <person name="Spatafora J."/>
            <person name="Kasson M.T."/>
        </authorList>
    </citation>
    <scope>NUCLEOTIDE SEQUENCE</scope>
    <source>
        <strain evidence="1">NRRL A-21654</strain>
    </source>
</reference>
<protein>
    <recommendedName>
        <fullName evidence="3">OTU domain-containing protein</fullName>
    </recommendedName>
</protein>
<dbReference type="EMBL" id="JABAYA010000154">
    <property type="protein sequence ID" value="KAF7723363.1"/>
    <property type="molecule type" value="Genomic_DNA"/>
</dbReference>
<evidence type="ECO:0000313" key="2">
    <source>
        <dbReference type="Proteomes" id="UP000605846"/>
    </source>
</evidence>
<dbReference type="OrthoDB" id="2283268at2759"/>
<name>A0A8H7BP93_9FUNG</name>
<gene>
    <name evidence="1" type="ORF">EC973_002062</name>
</gene>
<dbReference type="AlphaFoldDB" id="A0A8H7BP93"/>
<proteinExistence type="predicted"/>
<accession>A0A8H7BP93</accession>
<evidence type="ECO:0000313" key="1">
    <source>
        <dbReference type="EMBL" id="KAF7723363.1"/>
    </source>
</evidence>
<sequence length="106" mass="12036">MFDSFRQQCQSHIAFVADEAIPPNNYSGTIDVKGDGYCGFRTLALLLTGDEEDFHKIKRAMLSHLEENINMDRDNFHYPVAEVYNIVKEGTTIVSGTLHKPYSSKH</sequence>
<organism evidence="1 2">
    <name type="scientific">Apophysomyces ossiformis</name>
    <dbReference type="NCBI Taxonomy" id="679940"/>
    <lineage>
        <taxon>Eukaryota</taxon>
        <taxon>Fungi</taxon>
        <taxon>Fungi incertae sedis</taxon>
        <taxon>Mucoromycota</taxon>
        <taxon>Mucoromycotina</taxon>
        <taxon>Mucoromycetes</taxon>
        <taxon>Mucorales</taxon>
        <taxon>Mucorineae</taxon>
        <taxon>Mucoraceae</taxon>
        <taxon>Apophysomyces</taxon>
    </lineage>
</organism>
<dbReference type="Gene3D" id="3.90.70.80">
    <property type="match status" value="1"/>
</dbReference>
<keyword evidence="2" id="KW-1185">Reference proteome</keyword>
<comment type="caution">
    <text evidence="1">The sequence shown here is derived from an EMBL/GenBank/DDBJ whole genome shotgun (WGS) entry which is preliminary data.</text>
</comment>
<evidence type="ECO:0008006" key="3">
    <source>
        <dbReference type="Google" id="ProtNLM"/>
    </source>
</evidence>
<dbReference type="Proteomes" id="UP000605846">
    <property type="component" value="Unassembled WGS sequence"/>
</dbReference>